<sequence length="419" mass="46919">MDLPGEILMLVFEWACLPIYLVHQSTALALSQVCTRWRQLSLSMPALWTAFAVKLPQPIPDTVIRRVLLLHLERSHPIPLSLDVDLAEPEASLPILTLLLEHATRWVDAKLPLTRHTLPLLCDARFKLLRTLHLRLESTIGYHDDLTTLDTPQLNELTLACALPDKFPIPTAHLTSLHLGAAATMDLILFMERYTWPVLQSLSLNPFYQFKIAARPLRPFPHLRKLSLAMRDKYSRNPIIDVLNILTLPALAELELWGLRDIPLPPQAFASFITRSGCSLSSLRVTFRENIPHFVSSLRVLGPALQHLAIFGLGTEAMGSTTSFLEALIVSAGAENETLLPHLTSLEIQAPSFIPTVLDMVASRVGPNKSANCVHFERLVSRNAAPAEYTRRISALKEQGVGVLWPPRYRPLKSQIFIQ</sequence>
<protein>
    <submittedName>
        <fullName evidence="2">F-box domain-containing protein</fullName>
    </submittedName>
</protein>
<evidence type="ECO:0000313" key="2">
    <source>
        <dbReference type="EMBL" id="KAF7323136.1"/>
    </source>
</evidence>
<dbReference type="Proteomes" id="UP000613580">
    <property type="component" value="Unassembled WGS sequence"/>
</dbReference>
<reference evidence="2" key="1">
    <citation type="submission" date="2020-05" db="EMBL/GenBank/DDBJ databases">
        <title>Mycena genomes resolve the evolution of fungal bioluminescence.</title>
        <authorList>
            <person name="Tsai I.J."/>
        </authorList>
    </citation>
    <scope>NUCLEOTIDE SEQUENCE</scope>
    <source>
        <strain evidence="2">110903Hualien_Pintung</strain>
    </source>
</reference>
<dbReference type="SUPFAM" id="SSF81383">
    <property type="entry name" value="F-box domain"/>
    <property type="match status" value="1"/>
</dbReference>
<dbReference type="EMBL" id="JACAZE010000001">
    <property type="protein sequence ID" value="KAF7323136.1"/>
    <property type="molecule type" value="Genomic_DNA"/>
</dbReference>
<evidence type="ECO:0000313" key="3">
    <source>
        <dbReference type="Proteomes" id="UP000613580"/>
    </source>
</evidence>
<name>A0A8H6TTP4_MYCCL</name>
<dbReference type="Pfam" id="PF12937">
    <property type="entry name" value="F-box-like"/>
    <property type="match status" value="1"/>
</dbReference>
<gene>
    <name evidence="2" type="ORF">HMN09_00093800</name>
</gene>
<dbReference type="InterPro" id="IPR036047">
    <property type="entry name" value="F-box-like_dom_sf"/>
</dbReference>
<accession>A0A8H6TTP4</accession>
<dbReference type="OrthoDB" id="2961601at2759"/>
<dbReference type="SUPFAM" id="SSF52047">
    <property type="entry name" value="RNI-like"/>
    <property type="match status" value="1"/>
</dbReference>
<comment type="caution">
    <text evidence="2">The sequence shown here is derived from an EMBL/GenBank/DDBJ whole genome shotgun (WGS) entry which is preliminary data.</text>
</comment>
<keyword evidence="3" id="KW-1185">Reference proteome</keyword>
<organism evidence="2 3">
    <name type="scientific">Mycena chlorophos</name>
    <name type="common">Agaric fungus</name>
    <name type="synonym">Agaricus chlorophos</name>
    <dbReference type="NCBI Taxonomy" id="658473"/>
    <lineage>
        <taxon>Eukaryota</taxon>
        <taxon>Fungi</taxon>
        <taxon>Dikarya</taxon>
        <taxon>Basidiomycota</taxon>
        <taxon>Agaricomycotina</taxon>
        <taxon>Agaricomycetes</taxon>
        <taxon>Agaricomycetidae</taxon>
        <taxon>Agaricales</taxon>
        <taxon>Marasmiineae</taxon>
        <taxon>Mycenaceae</taxon>
        <taxon>Mycena</taxon>
    </lineage>
</organism>
<dbReference type="Gene3D" id="1.20.1280.50">
    <property type="match status" value="1"/>
</dbReference>
<feature type="domain" description="F-box" evidence="1">
    <location>
        <begin position="2"/>
        <end position="50"/>
    </location>
</feature>
<proteinExistence type="predicted"/>
<dbReference type="AlphaFoldDB" id="A0A8H6TTP4"/>
<dbReference type="InterPro" id="IPR001810">
    <property type="entry name" value="F-box_dom"/>
</dbReference>
<evidence type="ECO:0000259" key="1">
    <source>
        <dbReference type="Pfam" id="PF12937"/>
    </source>
</evidence>